<feature type="domain" description="ABC transporter" evidence="10">
    <location>
        <begin position="418"/>
        <end position="643"/>
    </location>
</feature>
<dbReference type="OrthoDB" id="6500128at2759"/>
<evidence type="ECO:0000256" key="2">
    <source>
        <dbReference type="ARBA" id="ARBA00009726"/>
    </source>
</evidence>
<dbReference type="SUPFAM" id="SSF90123">
    <property type="entry name" value="ABC transporter transmembrane region"/>
    <property type="match status" value="2"/>
</dbReference>
<evidence type="ECO:0000313" key="12">
    <source>
        <dbReference type="EMBL" id="CAF1275885.1"/>
    </source>
</evidence>
<evidence type="ECO:0000256" key="3">
    <source>
        <dbReference type="ARBA" id="ARBA00022448"/>
    </source>
</evidence>
<keyword evidence="8 9" id="KW-0472">Membrane</keyword>
<comment type="caution">
    <text evidence="12">The sequence shown here is derived from an EMBL/GenBank/DDBJ whole genome shotgun (WGS) entry which is preliminary data.</text>
</comment>
<evidence type="ECO:0000256" key="9">
    <source>
        <dbReference type="SAM" id="Phobius"/>
    </source>
</evidence>
<keyword evidence="4 9" id="KW-0812">Transmembrane</keyword>
<evidence type="ECO:0000256" key="7">
    <source>
        <dbReference type="ARBA" id="ARBA00022989"/>
    </source>
</evidence>
<evidence type="ECO:0000259" key="10">
    <source>
        <dbReference type="PROSITE" id="PS50893"/>
    </source>
</evidence>
<evidence type="ECO:0000256" key="5">
    <source>
        <dbReference type="ARBA" id="ARBA00022741"/>
    </source>
</evidence>
<dbReference type="GO" id="GO:0005524">
    <property type="term" value="F:ATP binding"/>
    <property type="evidence" value="ECO:0007669"/>
    <property type="project" value="UniProtKB-KW"/>
</dbReference>
<dbReference type="PANTHER" id="PTHR24223">
    <property type="entry name" value="ATP-BINDING CASSETTE SUB-FAMILY C"/>
    <property type="match status" value="1"/>
</dbReference>
<dbReference type="PROSITE" id="PS50893">
    <property type="entry name" value="ABC_TRANSPORTER_2"/>
    <property type="match status" value="2"/>
</dbReference>
<dbReference type="Gene3D" id="3.40.50.300">
    <property type="entry name" value="P-loop containing nucleotide triphosphate hydrolases"/>
    <property type="match status" value="2"/>
</dbReference>
<dbReference type="GO" id="GO:0016020">
    <property type="term" value="C:membrane"/>
    <property type="evidence" value="ECO:0007669"/>
    <property type="project" value="UniProtKB-SubCell"/>
</dbReference>
<keyword evidence="5" id="KW-0547">Nucleotide-binding</keyword>
<dbReference type="InterPro" id="IPR036640">
    <property type="entry name" value="ABC1_TM_sf"/>
</dbReference>
<feature type="transmembrane region" description="Helical" evidence="9">
    <location>
        <begin position="921"/>
        <end position="943"/>
    </location>
</feature>
<dbReference type="InterPro" id="IPR011527">
    <property type="entry name" value="ABC1_TM_dom"/>
</dbReference>
<dbReference type="PROSITE" id="PS00211">
    <property type="entry name" value="ABC_TRANSPORTER_1"/>
    <property type="match status" value="2"/>
</dbReference>
<feature type="transmembrane region" description="Helical" evidence="9">
    <location>
        <begin position="819"/>
        <end position="851"/>
    </location>
</feature>
<comment type="subcellular location">
    <subcellularLocation>
        <location evidence="1">Membrane</location>
        <topology evidence="1">Multi-pass membrane protein</topology>
    </subcellularLocation>
</comment>
<evidence type="ECO:0000259" key="11">
    <source>
        <dbReference type="PROSITE" id="PS50929"/>
    </source>
</evidence>
<keyword evidence="7 9" id="KW-1133">Transmembrane helix</keyword>
<accession>A0A815BNA0</accession>
<dbReference type="FunFam" id="1.20.1560.10:FF:000014">
    <property type="entry name" value="Multidrug resistance-associated protein member 4"/>
    <property type="match status" value="1"/>
</dbReference>
<dbReference type="CDD" id="cd18580">
    <property type="entry name" value="ABC_6TM_ABCC_D2"/>
    <property type="match status" value="1"/>
</dbReference>
<evidence type="ECO:0000256" key="1">
    <source>
        <dbReference type="ARBA" id="ARBA00004141"/>
    </source>
</evidence>
<feature type="transmembrane region" description="Helical" evidence="9">
    <location>
        <begin position="327"/>
        <end position="351"/>
    </location>
</feature>
<dbReference type="CDD" id="cd03244">
    <property type="entry name" value="ABCC_MRP_domain2"/>
    <property type="match status" value="1"/>
</dbReference>
<evidence type="ECO:0000313" key="13">
    <source>
        <dbReference type="Proteomes" id="UP000663852"/>
    </source>
</evidence>
<dbReference type="FunFam" id="3.40.50.300:FF:000997">
    <property type="entry name" value="Multidrug resistance-associated protein 1"/>
    <property type="match status" value="1"/>
</dbReference>
<dbReference type="PROSITE" id="PS50929">
    <property type="entry name" value="ABC_TM1F"/>
    <property type="match status" value="2"/>
</dbReference>
<protein>
    <submittedName>
        <fullName evidence="12">Uncharacterized protein</fullName>
    </submittedName>
</protein>
<keyword evidence="3" id="KW-0813">Transport</keyword>
<comment type="similarity">
    <text evidence="2">Belongs to the ABC transporter superfamily. ABCC family. Conjugate transporter (TC 3.A.1.208) subfamily.</text>
</comment>
<feature type="transmembrane region" description="Helical" evidence="9">
    <location>
        <begin position="952"/>
        <end position="970"/>
    </location>
</feature>
<dbReference type="InterPro" id="IPR003439">
    <property type="entry name" value="ABC_transporter-like_ATP-bd"/>
</dbReference>
<dbReference type="InterPro" id="IPR027417">
    <property type="entry name" value="P-loop_NTPase"/>
</dbReference>
<feature type="transmembrane region" description="Helical" evidence="9">
    <location>
        <begin position="141"/>
        <end position="160"/>
    </location>
</feature>
<reference evidence="12" key="1">
    <citation type="submission" date="2021-02" db="EMBL/GenBank/DDBJ databases">
        <authorList>
            <person name="Nowell W R."/>
        </authorList>
    </citation>
    <scope>NUCLEOTIDE SEQUENCE</scope>
</reference>
<evidence type="ECO:0000256" key="4">
    <source>
        <dbReference type="ARBA" id="ARBA00022692"/>
    </source>
</evidence>
<dbReference type="PANTHER" id="PTHR24223:SF456">
    <property type="entry name" value="MULTIDRUG RESISTANCE-ASSOCIATED PROTEIN LETHAL(2)03659"/>
    <property type="match status" value="1"/>
</dbReference>
<feature type="transmembrane region" description="Helical" evidence="9">
    <location>
        <begin position="872"/>
        <end position="890"/>
    </location>
</feature>
<evidence type="ECO:0000256" key="8">
    <source>
        <dbReference type="ARBA" id="ARBA00023136"/>
    </source>
</evidence>
<evidence type="ECO:0000256" key="6">
    <source>
        <dbReference type="ARBA" id="ARBA00022840"/>
    </source>
</evidence>
<dbReference type="CDD" id="cd03250">
    <property type="entry name" value="ABCC_MRP_domain1"/>
    <property type="match status" value="1"/>
</dbReference>
<feature type="domain" description="ABC transporter" evidence="10">
    <location>
        <begin position="1015"/>
        <end position="1247"/>
    </location>
</feature>
<dbReference type="Pfam" id="PF00005">
    <property type="entry name" value="ABC_tran"/>
    <property type="match status" value="2"/>
</dbReference>
<dbReference type="FunFam" id="1.20.1560.10:FF:000006">
    <property type="entry name" value="ATP-binding cassette, sub-family C (CFTR/MRP), member 9"/>
    <property type="match status" value="1"/>
</dbReference>
<dbReference type="InterPro" id="IPR044726">
    <property type="entry name" value="ABCC_6TM_D2"/>
</dbReference>
<dbReference type="EMBL" id="CAJNOJ010000197">
    <property type="protein sequence ID" value="CAF1275885.1"/>
    <property type="molecule type" value="Genomic_DNA"/>
</dbReference>
<dbReference type="InterPro" id="IPR050173">
    <property type="entry name" value="ABC_transporter_C-like"/>
</dbReference>
<sequence>MNLSSHVSIQRTKEKRNMNEKKVRQVNGLDWAESSIFHWFHVIFWTWINPILTIGHKRELTEDDLFEVSSKDECQHLLNRITKIWDENIHLDTWKVLIKTFWKNFLISGVILFPYTATKIAQPLLIKEIILIINDHQRPSYMGYIYACCLGLSTIGQAMMHQQYFFRITRIGSHARIALSTIIYKRLLSLSTSSMIQTTTGQIVNLISNDVGKFEELSVSIHLLWAAPLEAMIVFVLIWFEIGLPTLFGYGVLLLLVPLQLIFSKQFGKNRKSTVEWSDKRVKVINEILVGCQIVKMYRWEEALENVAYNARENEFRSVRKASRIRAINNGISFAALPIISLALFGGSWLMGQNLSPANIFTTLAFLGNLRYPVTIGLPYAIEKLSESRIATKRINQFMKLYQRNEEMKDQNGSVGCIQMNKASFTWNNSSSVTELNDIDLNITNGSLVGIIGSTGSCKSSLLSAILGEMLLNKGTSQISGQIAYVSQIPWIFAGTIRENILFCQSFHEDKYTRVLQACQLTTDLRSFVAGDMTIIGEKGVNLSGGQKARVSLARAMYTDADIYLFDDPLAAVDRSVAQKIFKECISNEGIIKNKTRILVTHQIQFLNEFDYCVLLNNGQIEKQGSPKDLLSIDHVAKSYENQQFHGDEKKSRVDSYVDSSSKQQIDKTSIMKDEISIVGNVNIKIWAKLFTSAYGIIGLLLLIFLMFLGEAAYDATNKWLSIWSSKTPHEQREHHYAYVYFGLVMSTWLISLIRADYFFNLILHGASALHNRMFKGVLYTSLRFYESNPVGRVLNRFSKDQQTLDELLPITFYDTLQALIMVLGSIVMIGIVNRWVLLILIPIIPTFFWLRKYYLRISRSLKRLESVTRSPIYALFSSTLNGLMTIRAFHNEEQFLNLFVNKINAHTRAFFLFQCTGRWFGIRLDLMTCCLTFLTAILSIVLRKQMEPSDVALALSYCISLTALFQWAVRQSAETENFMTSAERVDEYSHLPPEHDFYQGKVIPPANWPHEGRIRFENYQLKYRPELEPVLKGINFEILPGNKIGVIGRTGAGKSSIFQALFRLTEPLTTEGKILIDDIDIHTISLNDLRSVLNIIPQTPVLFSNTLRYNLDPFQEYTDEQLWSALEAVQLKNKIEKLDIQIAEYGSNFSVGECQLICVARAILKPSKILLIDEATAHVDTKTDEIIQEILREKFSQQTILTIAHRLNTIMDSDEILVLEKGSIQDYGTPKEILTKQKDFLNENSD</sequence>
<dbReference type="GO" id="GO:0140359">
    <property type="term" value="F:ABC-type transporter activity"/>
    <property type="evidence" value="ECO:0007669"/>
    <property type="project" value="InterPro"/>
</dbReference>
<dbReference type="InterPro" id="IPR003593">
    <property type="entry name" value="AAA+_ATPase"/>
</dbReference>
<dbReference type="GO" id="GO:0016887">
    <property type="term" value="F:ATP hydrolysis activity"/>
    <property type="evidence" value="ECO:0007669"/>
    <property type="project" value="InterPro"/>
</dbReference>
<feature type="transmembrane region" description="Helical" evidence="9">
    <location>
        <begin position="737"/>
        <end position="756"/>
    </location>
</feature>
<feature type="transmembrane region" description="Helical" evidence="9">
    <location>
        <begin position="223"/>
        <end position="240"/>
    </location>
</feature>
<organism evidence="12 13">
    <name type="scientific">Adineta ricciae</name>
    <name type="common">Rotifer</name>
    <dbReference type="NCBI Taxonomy" id="249248"/>
    <lineage>
        <taxon>Eukaryota</taxon>
        <taxon>Metazoa</taxon>
        <taxon>Spiralia</taxon>
        <taxon>Gnathifera</taxon>
        <taxon>Rotifera</taxon>
        <taxon>Eurotatoria</taxon>
        <taxon>Bdelloidea</taxon>
        <taxon>Adinetida</taxon>
        <taxon>Adinetidae</taxon>
        <taxon>Adineta</taxon>
    </lineage>
</organism>
<dbReference type="InterPro" id="IPR017871">
    <property type="entry name" value="ABC_transporter-like_CS"/>
</dbReference>
<gene>
    <name evidence="12" type="ORF">EDS130_LOCUS29271</name>
</gene>
<dbReference type="Proteomes" id="UP000663852">
    <property type="component" value="Unassembled WGS sequence"/>
</dbReference>
<feature type="transmembrane region" description="Helical" evidence="9">
    <location>
        <begin position="101"/>
        <end position="121"/>
    </location>
</feature>
<feature type="transmembrane region" description="Helical" evidence="9">
    <location>
        <begin position="694"/>
        <end position="716"/>
    </location>
</feature>
<name>A0A815BNA0_ADIRI</name>
<dbReference type="AlphaFoldDB" id="A0A815BNA0"/>
<feature type="transmembrane region" description="Helical" evidence="9">
    <location>
        <begin position="246"/>
        <end position="263"/>
    </location>
</feature>
<proteinExistence type="inferred from homology"/>
<keyword evidence="6" id="KW-0067">ATP-binding</keyword>
<dbReference type="Gene3D" id="1.20.1560.10">
    <property type="entry name" value="ABC transporter type 1, transmembrane domain"/>
    <property type="match status" value="2"/>
</dbReference>
<dbReference type="Pfam" id="PF00664">
    <property type="entry name" value="ABC_membrane"/>
    <property type="match status" value="2"/>
</dbReference>
<feature type="domain" description="ABC transmembrane type-1" evidence="11">
    <location>
        <begin position="690"/>
        <end position="978"/>
    </location>
</feature>
<dbReference type="SMART" id="SM00382">
    <property type="entry name" value="AAA"/>
    <property type="match status" value="2"/>
</dbReference>
<dbReference type="FunFam" id="3.40.50.300:FF:000163">
    <property type="entry name" value="Multidrug resistance-associated protein member 4"/>
    <property type="match status" value="1"/>
</dbReference>
<dbReference type="SUPFAM" id="SSF52540">
    <property type="entry name" value="P-loop containing nucleoside triphosphate hydrolases"/>
    <property type="match status" value="2"/>
</dbReference>
<feature type="domain" description="ABC transmembrane type-1" evidence="11">
    <location>
        <begin position="106"/>
        <end position="375"/>
    </location>
</feature>